<dbReference type="AlphaFoldDB" id="A0A7Y0XDI2"/>
<dbReference type="EMBL" id="JABCLB010002168">
    <property type="protein sequence ID" value="NMU84818.1"/>
    <property type="molecule type" value="Genomic_DNA"/>
</dbReference>
<gene>
    <name evidence="2" type="ORF">HKB16_18325</name>
</gene>
<comment type="caution">
    <text evidence="2">The sequence shown here is derived from an EMBL/GenBank/DDBJ whole genome shotgun (WGS) entry which is preliminary data.</text>
</comment>
<sequence length="193" mass="21650">MSAEQKLVYLESGKLSSSSSKLLMFISFTLALFLLLPNSEKITVPLIGLKLDYGLAVGVTLISHAFMLYRAIAAINYERLLRDMLKNELELSSLEIWRYAYPSIFNYHQLSPFFASGWRQKTMTIVSVVSLLGMGIILPCSVMVVMLRHEVSVITVSCSAIGAGVYLLTYATQITVYRMEPEQKFKIITSSDE</sequence>
<keyword evidence="1" id="KW-1133">Transmembrane helix</keyword>
<keyword evidence="1" id="KW-0812">Transmembrane</keyword>
<feature type="transmembrane region" description="Helical" evidence="1">
    <location>
        <begin position="125"/>
        <end position="147"/>
    </location>
</feature>
<keyword evidence="1" id="KW-0472">Membrane</keyword>
<feature type="transmembrane region" description="Helical" evidence="1">
    <location>
        <begin position="153"/>
        <end position="177"/>
    </location>
</feature>
<organism evidence="2 3">
    <name type="scientific">Vibrio parahaemolyticus</name>
    <dbReference type="NCBI Taxonomy" id="670"/>
    <lineage>
        <taxon>Bacteria</taxon>
        <taxon>Pseudomonadati</taxon>
        <taxon>Pseudomonadota</taxon>
        <taxon>Gammaproteobacteria</taxon>
        <taxon>Vibrionales</taxon>
        <taxon>Vibrionaceae</taxon>
        <taxon>Vibrio</taxon>
    </lineage>
</organism>
<accession>A0A7Y0XDI2</accession>
<name>A0A7Y0XDI2_VIBPH</name>
<reference evidence="2 3" key="1">
    <citation type="submission" date="2020-04" db="EMBL/GenBank/DDBJ databases">
        <title>Whole-genome sequencing of Vibrio spp. from China reveals different genetic environments of blaCTX-M-14 among diverse lineages.</title>
        <authorList>
            <person name="Zheng Z."/>
            <person name="Ye L."/>
            <person name="Chen S."/>
        </authorList>
    </citation>
    <scope>NUCLEOTIDE SEQUENCE [LARGE SCALE GENOMIC DNA]</scope>
    <source>
        <strain evidence="2 3">Vb0551</strain>
    </source>
</reference>
<feature type="transmembrane region" description="Helical" evidence="1">
    <location>
        <begin position="21"/>
        <end position="39"/>
    </location>
</feature>
<evidence type="ECO:0000313" key="3">
    <source>
        <dbReference type="Proteomes" id="UP000518904"/>
    </source>
</evidence>
<evidence type="ECO:0000256" key="1">
    <source>
        <dbReference type="SAM" id="Phobius"/>
    </source>
</evidence>
<dbReference type="RefSeq" id="WP_141180034.1">
    <property type="nucleotide sequence ID" value="NZ_CP041202.1"/>
</dbReference>
<proteinExistence type="predicted"/>
<feature type="transmembrane region" description="Helical" evidence="1">
    <location>
        <begin position="51"/>
        <end position="72"/>
    </location>
</feature>
<protein>
    <submittedName>
        <fullName evidence="2">Uncharacterized protein</fullName>
    </submittedName>
</protein>
<dbReference type="Proteomes" id="UP000518904">
    <property type="component" value="Unassembled WGS sequence"/>
</dbReference>
<evidence type="ECO:0000313" key="2">
    <source>
        <dbReference type="EMBL" id="NMU84818.1"/>
    </source>
</evidence>